<accession>D5BHJ8</accession>
<dbReference type="InterPro" id="IPR026341">
    <property type="entry name" value="T9SS_type_B"/>
</dbReference>
<feature type="domain" description="Ig-like" evidence="2">
    <location>
        <begin position="445"/>
        <end position="523"/>
    </location>
</feature>
<name>D5BHJ8_ZUNPS</name>
<dbReference type="InterPro" id="IPR044023">
    <property type="entry name" value="Ig_7"/>
</dbReference>
<dbReference type="HOGENOM" id="CLU_238103_0_0_10"/>
<reference evidence="3 4" key="1">
    <citation type="journal article" date="2010" name="BMC Genomics">
        <title>The complete genome of Zunongwangia profunda SM-A87 reveals its adaptation to the deep-sea environment and ecological role in sedimentary organic nitrogen degradation.</title>
        <authorList>
            <person name="Qin Q.L."/>
            <person name="Zhang X.Y."/>
            <person name="Wang X.M."/>
            <person name="Liu G.M."/>
            <person name="Chen X.L."/>
            <person name="Xie B.B."/>
            <person name="Dang H.Y."/>
            <person name="Zhou B.C."/>
            <person name="Yu J."/>
            <person name="Zhang Y.Z."/>
        </authorList>
    </citation>
    <scope>NUCLEOTIDE SEQUENCE [LARGE SCALE GENOMIC DNA]</scope>
    <source>
        <strain evidence="4">DSM 18752 / CCTCC AB 206139 / SM-A87</strain>
    </source>
</reference>
<dbReference type="STRING" id="655815.ZPR_3077"/>
<feature type="domain" description="DUF11" evidence="1">
    <location>
        <begin position="1586"/>
        <end position="1700"/>
    </location>
</feature>
<evidence type="ECO:0000313" key="3">
    <source>
        <dbReference type="EMBL" id="ADF53396.1"/>
    </source>
</evidence>
<dbReference type="Pfam" id="PF01345">
    <property type="entry name" value="DUF11"/>
    <property type="match status" value="1"/>
</dbReference>
<dbReference type="KEGG" id="zpr:ZPR_3077"/>
<dbReference type="InterPro" id="IPR047589">
    <property type="entry name" value="DUF11_rpt"/>
</dbReference>
<dbReference type="EMBL" id="CP001650">
    <property type="protein sequence ID" value="ADF53396.1"/>
    <property type="molecule type" value="Genomic_DNA"/>
</dbReference>
<sequence length="1800" mass="191365">MKLTKLLTQYGIAYYSIFLLFLLSFSTICSAQDIKERKYATTFQASSTVLLNRDIKNANAAVDQNLETYAQMNTLLSLSGSSRASLRLRFGKELPAGTPVTLKVGSESQLLSLLDNVTIQAVNGVGSAINNTGNTVGNEVRLSSLASLLSGPQQREITFIPSVAYDGVKISLGGLAASFNVYEAFYYEYTGETGCPEALDILYGVSGNGLDVASLLNVVRNPSNAIDGDDNSRAELRANVSLLEEAFLEVPFNRNSLPGESARIVLQGQATGLLDLSLLSSSVEIKAFLNGQELADIDLGSSLVSLSLLGGSSDKQVLSVPISQSFDKIRISVGRGLLETLSGLNIYEIGQSPSKPELTSPSLVGGIAELCAGGDLTLSVVSPMPGSTYRWYSVSSGGSPVYTGTDYELSDVSSGSYSYYVSQSLAGCTTESEPTMISVEVEALPDAPQLVESSIEVASGGDVTFEVADADTGLTYNWYAEGDTSTIVHTGETYELTDVTASSGYSVVAVSGSGCISLPTSANITLLGDLLPPKVVPATATISEGESVSFMASSDNPSPVDYVWFDEQGDEVFVGDQFTTPSTLVPGTYTYEVISRDPVTNQVSTATQVTLVVEAIEALVDCSAANAQGNGISGLLCIGCGVSNAGNAVDNDPNNFSRLTLGVGVSGSVYQELIFPQSGVSGDSIRLDLAVPGGLADIGVLGGIQVTLYNGTTQVQQLNVNDALVNLSLLSGNRFNAIFEAKNTYDRVEIRNMGLVSALTSVDIYGAYIVVPEVEVDNDIVEICAGETINFDIITETGLSYSWYDAPTGGTLLATGGSFTTSEINTSQIFYLEITRNSCLIQERIPFEVDVLPTATAGDLLTTNFDICAGGSVELAASSSITNPVFTFYTDADLTMELTDLEVMPTQTTTYYVTVSGDGVCENLPGEAAMITVNVSDPGTPTTDMATQSFCGEATVADLMTNEGNVVWYADEEGDTLLDDTEVLVDGMTYYAGFDPSSGCASNDLLAVRVEIQPTATAGDLLTTNFDICAGGSVELAASSSITNPVFTFYTDADLTMELTDLEVMPTQTTTYYVTVSGDGVCEYLPGEAAMITVNVSDPGTPTTDMATQSFCGEATVADLMTNEGNVVWYADEEGDTLLDDTEVLVDGMTYYAGFDPSSGCASNDLLAVRVEIQPTATAGDLLTTNFDICAGGSVELAASSSITNPVFTFYTDADLTMELTDLEVMPTQTTTYYVTVSGDGVCENLPGEAAMITVNVSDPGTPTTDMATQSFCGEATVADLMTNEGNVVWYADEEGDTLLDDTEILVDGMTYYAGFDPSSGCASNDLLAVRVEIQPTATADDLLTTNFDICAGGSVELAASSSITNPVFTFYTDADLTMELTDLEVMPTQTTTYYVTVSGDGVCENLPGEAAMITVNVSDPGTPTTDMATQSFCGEATVADLMTNEGNVVWYADEEGDTLLDDTEILVDGMTYYAGFDPSSGCASNDLLAVRVNLATNIAPTIDGLLDGICLMQEVTYTTDSGKEDYLWDIDGGEIVAGGELSDNSVTVRWTSLLNTSVSVSYMDTGNCSTELMEMIDVNVVNCSDLALSISVDNLSPMIGDDITFTIRVDNLGNSDFRDIMIRDIIDSGYRLKSVTAAMGEFSMVSKEWSIPMLRANAFAEVRVTVEVLEGDDYMNMVELVSSDPVDINAANNEAQITINPICLLVYNEFTPNNDGSNDVFRIDCIENYPNNKLEVYNRYGDLVYETRGYQNDWDGTANKGAIFTNKPLPVGTYYYVLKVDGRGEVEDVNIQGWLYIMR</sequence>
<gene>
    <name evidence="3" type="ordered locus">ZPR_3077</name>
</gene>
<dbReference type="NCBIfam" id="TIGR01451">
    <property type="entry name" value="B_ant_repeat"/>
    <property type="match status" value="1"/>
</dbReference>
<dbReference type="OrthoDB" id="1236981at2"/>
<dbReference type="eggNOG" id="COG3291">
    <property type="taxonomic scope" value="Bacteria"/>
</dbReference>
<dbReference type="NCBIfam" id="TIGR04131">
    <property type="entry name" value="Bac_Flav_CTERM"/>
    <property type="match status" value="1"/>
</dbReference>
<dbReference type="Pfam" id="PF13585">
    <property type="entry name" value="CHU_C"/>
    <property type="match status" value="1"/>
</dbReference>
<evidence type="ECO:0000259" key="1">
    <source>
        <dbReference type="Pfam" id="PF01345"/>
    </source>
</evidence>
<dbReference type="eggNOG" id="COG1361">
    <property type="taxonomic scope" value="Bacteria"/>
</dbReference>
<dbReference type="InterPro" id="IPR001434">
    <property type="entry name" value="OmcB-like_DUF11"/>
</dbReference>
<keyword evidence="4" id="KW-1185">Reference proteome</keyword>
<feature type="domain" description="Ig-like" evidence="2">
    <location>
        <begin position="361"/>
        <end position="441"/>
    </location>
</feature>
<feature type="domain" description="Ig-like" evidence="2">
    <location>
        <begin position="780"/>
        <end position="853"/>
    </location>
</feature>
<evidence type="ECO:0000313" key="4">
    <source>
        <dbReference type="Proteomes" id="UP000001654"/>
    </source>
</evidence>
<evidence type="ECO:0000259" key="2">
    <source>
        <dbReference type="Pfam" id="PF19081"/>
    </source>
</evidence>
<dbReference type="InterPro" id="IPR013783">
    <property type="entry name" value="Ig-like_fold"/>
</dbReference>
<proteinExistence type="predicted"/>
<protein>
    <submittedName>
        <fullName evidence="3">Uncharacterized protein</fullName>
    </submittedName>
</protein>
<dbReference type="Gene3D" id="2.60.40.10">
    <property type="entry name" value="Immunoglobulins"/>
    <property type="match status" value="1"/>
</dbReference>
<dbReference type="RefSeq" id="WP_013072493.1">
    <property type="nucleotide sequence ID" value="NC_014041.1"/>
</dbReference>
<organism evidence="3 4">
    <name type="scientific">Zunongwangia profunda (strain DSM 18752 / CCTCC AB 206139 / SM-A87)</name>
    <name type="common">Wangia profunda</name>
    <dbReference type="NCBI Taxonomy" id="655815"/>
    <lineage>
        <taxon>Bacteria</taxon>
        <taxon>Pseudomonadati</taxon>
        <taxon>Bacteroidota</taxon>
        <taxon>Flavobacteriia</taxon>
        <taxon>Flavobacteriales</taxon>
        <taxon>Flavobacteriaceae</taxon>
        <taxon>Zunongwangia</taxon>
    </lineage>
</organism>
<dbReference type="Proteomes" id="UP000001654">
    <property type="component" value="Chromosome"/>
</dbReference>
<dbReference type="Pfam" id="PF19081">
    <property type="entry name" value="Ig_7"/>
    <property type="match status" value="3"/>
</dbReference>